<evidence type="ECO:0000313" key="5">
    <source>
        <dbReference type="EMBL" id="CAB4199305.1"/>
    </source>
</evidence>
<keyword evidence="1" id="KW-0812">Transmembrane</keyword>
<organism evidence="3">
    <name type="scientific">uncultured Caudovirales phage</name>
    <dbReference type="NCBI Taxonomy" id="2100421"/>
    <lineage>
        <taxon>Viruses</taxon>
        <taxon>Duplodnaviria</taxon>
        <taxon>Heunggongvirae</taxon>
        <taxon>Uroviricota</taxon>
        <taxon>Caudoviricetes</taxon>
        <taxon>Peduoviridae</taxon>
        <taxon>Maltschvirus</taxon>
        <taxon>Maltschvirus maltsch</taxon>
    </lineage>
</organism>
<dbReference type="EMBL" id="LR796866">
    <property type="protein sequence ID" value="CAB4171443.1"/>
    <property type="molecule type" value="Genomic_DNA"/>
</dbReference>
<keyword evidence="1" id="KW-0472">Membrane</keyword>
<reference evidence="3" key="1">
    <citation type="submission" date="2020-05" db="EMBL/GenBank/DDBJ databases">
        <authorList>
            <person name="Chiriac C."/>
            <person name="Salcher M."/>
            <person name="Ghai R."/>
            <person name="Kavagutti S V."/>
        </authorList>
    </citation>
    <scope>NUCLEOTIDE SEQUENCE</scope>
</reference>
<feature type="transmembrane region" description="Helical" evidence="1">
    <location>
        <begin position="12"/>
        <end position="35"/>
    </location>
</feature>
<evidence type="ECO:0000313" key="7">
    <source>
        <dbReference type="EMBL" id="CAB4218041.1"/>
    </source>
</evidence>
<evidence type="ECO:0000313" key="4">
    <source>
        <dbReference type="EMBL" id="CAB4177411.1"/>
    </source>
</evidence>
<accession>A0A6J5PIZ7</accession>
<dbReference type="EMBL" id="LR797284">
    <property type="protein sequence ID" value="CAB4199305.1"/>
    <property type="molecule type" value="Genomic_DNA"/>
</dbReference>
<evidence type="ECO:0000256" key="1">
    <source>
        <dbReference type="SAM" id="Phobius"/>
    </source>
</evidence>
<evidence type="ECO:0000313" key="2">
    <source>
        <dbReference type="EMBL" id="CAB4165380.1"/>
    </source>
</evidence>
<keyword evidence="1" id="KW-1133">Transmembrane helix</keyword>
<evidence type="ECO:0000313" key="6">
    <source>
        <dbReference type="EMBL" id="CAB4213434.1"/>
    </source>
</evidence>
<sequence>MKIELNQNTTLLFIFIGIAVILILLTLSALVVVLWRKNNKNVTEKEFRASLIKLRADITGEVAKVDKELRATKTKQMADNFAIEAKENNLSNQITSLVERDEKREKQLKGVLDIQEKLVEKYGELKPVETKPEFKKGDWIVICNFGEASAGRYKGEVLKLTQDFTKENGLEFESPNKDDDEDDVDGWNNAFYLGIKIRLATHEEIQSVNPVAEKPEPKKRTPVIHYVGRSNQKKSFCGVNVVGKQRTPLKSNVTCGLCKKIINK</sequence>
<dbReference type="EMBL" id="LR797398">
    <property type="protein sequence ID" value="CAB4213434.1"/>
    <property type="molecule type" value="Genomic_DNA"/>
</dbReference>
<protein>
    <submittedName>
        <fullName evidence="3">Uncharacterized protein</fullName>
    </submittedName>
</protein>
<name>A0A6J5PIZ7_9CAUD</name>
<dbReference type="EMBL" id="LR796950">
    <property type="protein sequence ID" value="CAB4177411.1"/>
    <property type="molecule type" value="Genomic_DNA"/>
</dbReference>
<gene>
    <name evidence="4" type="ORF">UFOVP1001_42</name>
    <name evidence="5" type="ORF">UFOVP1338_34</name>
    <name evidence="6" type="ORF">UFOVP1447_29</name>
    <name evidence="7" type="ORF">UFOVP1599_25</name>
    <name evidence="2" type="ORF">UFOVP827_39</name>
    <name evidence="3" type="ORF">UFOVP916_18</name>
</gene>
<dbReference type="EMBL" id="LR797462">
    <property type="protein sequence ID" value="CAB4218041.1"/>
    <property type="molecule type" value="Genomic_DNA"/>
</dbReference>
<evidence type="ECO:0000313" key="3">
    <source>
        <dbReference type="EMBL" id="CAB4171443.1"/>
    </source>
</evidence>
<dbReference type="EMBL" id="LR796778">
    <property type="protein sequence ID" value="CAB4165380.1"/>
    <property type="molecule type" value="Genomic_DNA"/>
</dbReference>
<proteinExistence type="predicted"/>